<dbReference type="GO" id="GO:0009297">
    <property type="term" value="P:pilus assembly"/>
    <property type="evidence" value="ECO:0007669"/>
    <property type="project" value="InterPro"/>
</dbReference>
<dbReference type="InterPro" id="IPR042186">
    <property type="entry name" value="FimD_plug_dom"/>
</dbReference>
<dbReference type="Proteomes" id="UP001595455">
    <property type="component" value="Unassembled WGS sequence"/>
</dbReference>
<name>A0A371YJ10_9GAMM</name>
<dbReference type="EMBL" id="PYIX02000093">
    <property type="protein sequence ID" value="RFC81479.1"/>
    <property type="molecule type" value="Genomic_DNA"/>
</dbReference>
<evidence type="ECO:0000313" key="4">
    <source>
        <dbReference type="Proteomes" id="UP000240957"/>
    </source>
</evidence>
<dbReference type="PANTHER" id="PTHR30451:SF5">
    <property type="entry name" value="SLR0019 PROTEIN"/>
    <property type="match status" value="1"/>
</dbReference>
<sequence length="781" mass="88998">MGKRKYKLVFLAVMVLLHTEQAKAEVLPLPITQQDQQDDVILGLWINGVDQGQDAVLMISDHKKYIECPILKNSFMDLNKFQQIMKSEIAYCLLSENDIQIEQDIDAQLLKITIPTHYMRSQNIENSALQIPSLPGLGGFLNYNVFYQSGDYSEQANATTDIGIFWKNTFFNSNHIFRKNYLQDEQNFQSHTRLNTSLTFEFPKKFTTLQLGDNVSTPTGITQSYYFGGFRWGTNYTSRPDFVYWNTPSFQGSALVPSTVDLIINGNKAYNTKINPGEFNLNNHINFRGLGQAEMIVEDIMGNKTVQNIPIFVNERLLKKGLNDYSLSAGKLRYNFSEDSDDYREWFGSAYFRRGVTEKTTLGSVLDVSKDLKSVGLLWSQYLYKLGLFELNSAYSDSKKGEGYTVSTEFKRDTEKYSVGIKSQYYSDDFNMLGMEDNLNGQGYYFPERENLVYISKSNIPVLGNLSLSYVEQKYRPIAERDDKKIFSIRSSRNLFENLNMSLGVSYETGSEKDHRVDLSLSYRFNDKHSAYYNQTDNDSSNLTIIRNTSNAVGVDYAVGAGRVHGENTGNISTRIKTKAADLDLQYLQTGDSQRYSANLMGAVAWLGNSFGLSKLVNNGFSLVKITESPNIDVYRNDLFIGKTNKNGEIFIHDLIPYTNQHLSFNENQLEIENKVETARKTIMPLNKRGYIVDFPVVHTREVSFKLVDEKGELLPQGSQIIVDQNQDDIYPISSDYIVTLYGLTHDMHILDIKVSENESCKAYLDLKNNENTQPLTLICK</sequence>
<accession>A0A371YJ10</accession>
<dbReference type="Pfam" id="PF00577">
    <property type="entry name" value="Usher"/>
    <property type="match status" value="1"/>
</dbReference>
<feature type="chain" id="PRO_5016605941" evidence="1">
    <location>
        <begin position="25"/>
        <end position="781"/>
    </location>
</feature>
<dbReference type="OrthoDB" id="8587at2"/>
<reference evidence="2" key="4">
    <citation type="submission" date="2024-09" db="EMBL/GenBank/DDBJ databases">
        <authorList>
            <person name="Sun Q."/>
            <person name="Mori K."/>
        </authorList>
    </citation>
    <scope>NUCLEOTIDE SEQUENCE</scope>
    <source>
        <strain evidence="2">KCTC 62575</strain>
    </source>
</reference>
<reference evidence="3 4" key="2">
    <citation type="submission" date="2018-08" db="EMBL/GenBank/DDBJ databases">
        <title>The draft genome of Acinetobacter sichuanensis strain WCHAc060041.</title>
        <authorList>
            <person name="Qin J."/>
            <person name="Feng Y."/>
            <person name="Zong Z."/>
        </authorList>
    </citation>
    <scope>NUCLEOTIDE SEQUENCE [LARGE SCALE GENOMIC DNA]</scope>
    <source>
        <strain evidence="3 4">WCHAc060041</strain>
    </source>
</reference>
<dbReference type="GO" id="GO:0015473">
    <property type="term" value="F:fimbrial usher porin activity"/>
    <property type="evidence" value="ECO:0007669"/>
    <property type="project" value="InterPro"/>
</dbReference>
<keyword evidence="1" id="KW-0732">Signal</keyword>
<dbReference type="Gene3D" id="2.60.40.2610">
    <property type="entry name" value="Outer membrane usher protein FimD, plug domain"/>
    <property type="match status" value="1"/>
</dbReference>
<protein>
    <submittedName>
        <fullName evidence="2">Fimbria/pilus outer membrane usher protein</fullName>
    </submittedName>
    <submittedName>
        <fullName evidence="3">Fimbrial biogenesis outer membrane usher protein</fullName>
    </submittedName>
</protein>
<comment type="caution">
    <text evidence="3">The sequence shown here is derived from an EMBL/GenBank/DDBJ whole genome shotgun (WGS) entry which is preliminary data.</text>
</comment>
<dbReference type="Gene3D" id="2.60.40.3110">
    <property type="match status" value="1"/>
</dbReference>
<dbReference type="GO" id="GO:0009279">
    <property type="term" value="C:cell outer membrane"/>
    <property type="evidence" value="ECO:0007669"/>
    <property type="project" value="TreeGrafter"/>
</dbReference>
<dbReference type="RefSeq" id="WP_107010187.1">
    <property type="nucleotide sequence ID" value="NZ_JBHRSF010000034.1"/>
</dbReference>
<evidence type="ECO:0000313" key="2">
    <source>
        <dbReference type="EMBL" id="MFC2995693.1"/>
    </source>
</evidence>
<evidence type="ECO:0000313" key="3">
    <source>
        <dbReference type="EMBL" id="RFC81479.1"/>
    </source>
</evidence>
<evidence type="ECO:0000313" key="5">
    <source>
        <dbReference type="Proteomes" id="UP001595455"/>
    </source>
</evidence>
<feature type="signal peptide" evidence="1">
    <location>
        <begin position="1"/>
        <end position="24"/>
    </location>
</feature>
<dbReference type="PANTHER" id="PTHR30451">
    <property type="entry name" value="OUTER MEMBRANE USHER PROTEIN"/>
    <property type="match status" value="1"/>
</dbReference>
<proteinExistence type="predicted"/>
<reference evidence="5" key="3">
    <citation type="journal article" date="2019" name="Int. J. Syst. Evol. Microbiol.">
        <title>The Global Catalogue of Microorganisms (GCM) 10K type strain sequencing project: providing services to taxonomists for standard genome sequencing and annotation.</title>
        <authorList>
            <consortium name="The Broad Institute Genomics Platform"/>
            <consortium name="The Broad Institute Genome Sequencing Center for Infectious Disease"/>
            <person name="Wu L."/>
            <person name="Ma J."/>
        </authorList>
    </citation>
    <scope>NUCLEOTIDE SEQUENCE [LARGE SCALE GENOMIC DNA]</scope>
    <source>
        <strain evidence="5">KCTC 62575</strain>
    </source>
</reference>
<evidence type="ECO:0000256" key="1">
    <source>
        <dbReference type="SAM" id="SignalP"/>
    </source>
</evidence>
<dbReference type="EMBL" id="JBHRSF010000034">
    <property type="protein sequence ID" value="MFC2995693.1"/>
    <property type="molecule type" value="Genomic_DNA"/>
</dbReference>
<keyword evidence="5" id="KW-1185">Reference proteome</keyword>
<gene>
    <name evidence="2" type="ORF">ACFODO_10500</name>
    <name evidence="3" type="ORF">C9E89_021615</name>
</gene>
<dbReference type="InterPro" id="IPR000015">
    <property type="entry name" value="Fimb_usher"/>
</dbReference>
<organism evidence="3 4">
    <name type="scientific">Acinetobacter sichuanensis</name>
    <dbReference type="NCBI Taxonomy" id="2136183"/>
    <lineage>
        <taxon>Bacteria</taxon>
        <taxon>Pseudomonadati</taxon>
        <taxon>Pseudomonadota</taxon>
        <taxon>Gammaproteobacteria</taxon>
        <taxon>Moraxellales</taxon>
        <taxon>Moraxellaceae</taxon>
        <taxon>Acinetobacter</taxon>
    </lineage>
</organism>
<dbReference type="Proteomes" id="UP000240957">
    <property type="component" value="Unassembled WGS sequence"/>
</dbReference>
<dbReference type="AlphaFoldDB" id="A0A371YJ10"/>
<reference evidence="2" key="1">
    <citation type="journal article" date="2014" name="Int. J. Syst. Evol. Microbiol.">
        <title>Complete genome of a new Firmicutes species belonging to the dominant human colonic microbiota ('Ruminococcus bicirculans') reveals two chromosomes and a selective capacity to utilize plant glucans.</title>
        <authorList>
            <consortium name="NISC Comparative Sequencing Program"/>
            <person name="Wegmann U."/>
            <person name="Louis P."/>
            <person name="Goesmann A."/>
            <person name="Henrissat B."/>
            <person name="Duncan S.H."/>
            <person name="Flint H.J."/>
        </authorList>
    </citation>
    <scope>NUCLEOTIDE SEQUENCE</scope>
    <source>
        <strain evidence="2">KCTC 62575</strain>
    </source>
</reference>